<proteinExistence type="predicted"/>
<organism evidence="1 2">
    <name type="scientific">Acaulospora colombiana</name>
    <dbReference type="NCBI Taxonomy" id="27376"/>
    <lineage>
        <taxon>Eukaryota</taxon>
        <taxon>Fungi</taxon>
        <taxon>Fungi incertae sedis</taxon>
        <taxon>Mucoromycota</taxon>
        <taxon>Glomeromycotina</taxon>
        <taxon>Glomeromycetes</taxon>
        <taxon>Diversisporales</taxon>
        <taxon>Acaulosporaceae</taxon>
        <taxon>Acaulospora</taxon>
    </lineage>
</organism>
<keyword evidence="2" id="KW-1185">Reference proteome</keyword>
<protein>
    <submittedName>
        <fullName evidence="1">7680_t:CDS:1</fullName>
    </submittedName>
</protein>
<sequence length="973" mass="112384">MAMIPYLPLEKAAELKTHVQGWKNERPGNLEFNWILSCETIKQEFQISLEVTHAIEFADRARDSEEADIEDLASYIEALKIDDDKRSDKIVKRIAKYNEGAKRSPYIAALENERAQEKVVIQDSLLEIISLDPIKVSTETQRAATMCLFNLFEDCTLLLAAHNGIDGAITRLQEDWREFPRLVILENAIRENVAMDVPGFYRFSDIWEKMVRHTINDEELCGKFDSEISCISLENIYANWASRKVAEYEVNYFHESRLIFINQVIHSYYALLAESKSDIGSVLLFSSPPFVLTEVRTFRHQHLGKLYFFKQFEAVTMCSQLRSGRMKDLILDESASGVRVRIVKFIKKESFEWVVRLEILDGDNESNLSLSKSLKEYILVDDNREASGVLEAIRFPDMKYRKEFFKYPLTVLCVQEFVDDNSCRRFVDVKGKFMKKVNADGKSTYRLYKRYVDFNLDKVLETLVEIDDREDGRSVFLDVLRDPNAWGSTLPSKMLSTKEIKKMTMALRDSFGMSIPQQNISTNLLNRRLQIVWGPPGSGKTQFLSLFLTWYLTSMRPKPTGNNKNFIVGITAFTRAAIDNLLERIAKVQKEKYKTSEFTLVRLVKNHNKNIMNNIDECRAESLPKKMLDSKIGIPGKPIVVGGTVWDWSKVRKEWKKNSTWSDILIIDEGSQLLVSDACIALESLNPISGRLIVAGDHMQLGPIIQNSYPVFPDDHPLIFGSIQQCLMRKEDGKVFREEDFFLRIGKKHDFGPSTIQLPDNWRMNKELTEFFQKIYGDDYRSRIPHLKLNFDDPKLMHINNLHIRRALNPNNAISMIKISLVGYELPADTWFPVSGMSSDKFLQTEADIVAQIVMEYFDSRRPPSEEEPSLFVVTPHHRQRHAIQSRLSEYISNPKFNLQINTVEKMQGQEADLVIACFGFIDPNEIARESGFLFDRSRWNVAVSRAKCKVIIITTDEMLYPRRMEVFTNKKT</sequence>
<reference evidence="1" key="1">
    <citation type="submission" date="2021-06" db="EMBL/GenBank/DDBJ databases">
        <authorList>
            <person name="Kallberg Y."/>
            <person name="Tangrot J."/>
            <person name="Rosling A."/>
        </authorList>
    </citation>
    <scope>NUCLEOTIDE SEQUENCE</scope>
    <source>
        <strain evidence="1">CL356</strain>
    </source>
</reference>
<dbReference type="Proteomes" id="UP000789525">
    <property type="component" value="Unassembled WGS sequence"/>
</dbReference>
<gene>
    <name evidence="1" type="ORF">ACOLOM_LOCUS8241</name>
</gene>
<evidence type="ECO:0000313" key="2">
    <source>
        <dbReference type="Proteomes" id="UP000789525"/>
    </source>
</evidence>
<dbReference type="EMBL" id="CAJVPT010020802">
    <property type="protein sequence ID" value="CAG8650801.1"/>
    <property type="molecule type" value="Genomic_DNA"/>
</dbReference>
<feature type="non-terminal residue" evidence="1">
    <location>
        <position position="973"/>
    </location>
</feature>
<evidence type="ECO:0000313" key="1">
    <source>
        <dbReference type="EMBL" id="CAG8650801.1"/>
    </source>
</evidence>
<accession>A0ACA9NF03</accession>
<comment type="caution">
    <text evidence="1">The sequence shown here is derived from an EMBL/GenBank/DDBJ whole genome shotgun (WGS) entry which is preliminary data.</text>
</comment>
<name>A0ACA9NF03_9GLOM</name>